<accession>A0ABN2CJ66</accession>
<comment type="caution">
    <text evidence="1">The sequence shown here is derived from an EMBL/GenBank/DDBJ whole genome shotgun (WGS) entry which is preliminary data.</text>
</comment>
<dbReference type="PANTHER" id="PTHR37807">
    <property type="entry name" value="OS07G0160300 PROTEIN"/>
    <property type="match status" value="1"/>
</dbReference>
<evidence type="ECO:0000313" key="1">
    <source>
        <dbReference type="EMBL" id="GAA1557332.1"/>
    </source>
</evidence>
<dbReference type="SUPFAM" id="SSF52540">
    <property type="entry name" value="P-loop containing nucleoside triphosphate hydrolases"/>
    <property type="match status" value="1"/>
</dbReference>
<name>A0ABN2CJ66_9ACTN</name>
<dbReference type="InterPro" id="IPR027417">
    <property type="entry name" value="P-loop_NTPase"/>
</dbReference>
<protein>
    <submittedName>
        <fullName evidence="1">AAA family ATPase</fullName>
    </submittedName>
</protein>
<dbReference type="Proteomes" id="UP001501470">
    <property type="component" value="Unassembled WGS sequence"/>
</dbReference>
<dbReference type="Gene3D" id="3.40.50.300">
    <property type="entry name" value="P-loop containing nucleotide triphosphate hydrolases"/>
    <property type="match status" value="1"/>
</dbReference>
<reference evidence="1 2" key="1">
    <citation type="journal article" date="2019" name="Int. J. Syst. Evol. Microbiol.">
        <title>The Global Catalogue of Microorganisms (GCM) 10K type strain sequencing project: providing services to taxonomists for standard genome sequencing and annotation.</title>
        <authorList>
            <consortium name="The Broad Institute Genomics Platform"/>
            <consortium name="The Broad Institute Genome Sequencing Center for Infectious Disease"/>
            <person name="Wu L."/>
            <person name="Ma J."/>
        </authorList>
    </citation>
    <scope>NUCLEOTIDE SEQUENCE [LARGE SCALE GENOMIC DNA]</scope>
    <source>
        <strain evidence="1 2">JCM 15933</strain>
    </source>
</reference>
<proteinExistence type="predicted"/>
<gene>
    <name evidence="1" type="ORF">GCM10009827_092850</name>
</gene>
<dbReference type="PANTHER" id="PTHR37807:SF3">
    <property type="entry name" value="OS07G0160300 PROTEIN"/>
    <property type="match status" value="1"/>
</dbReference>
<organism evidence="1 2">
    <name type="scientific">Dactylosporangium maewongense</name>
    <dbReference type="NCBI Taxonomy" id="634393"/>
    <lineage>
        <taxon>Bacteria</taxon>
        <taxon>Bacillati</taxon>
        <taxon>Actinomycetota</taxon>
        <taxon>Actinomycetes</taxon>
        <taxon>Micromonosporales</taxon>
        <taxon>Micromonosporaceae</taxon>
        <taxon>Dactylosporangium</taxon>
    </lineage>
</organism>
<sequence length="177" mass="19243">MWQPVWVLIVMCGLQGTGKSTIAGQLARELPAPVLPVDPVEVALWAAGVDRDQPTGLAAFVVVGALAGVMLKLGQTVIVDAVNDAEVARRQWRDLSARHEVPLRFVEVICSDEALHRRRLAERADNAIAGDAEPTWESVLARRDGFAGWTDDRLVLDSVDDVPANVARALAYVRTSR</sequence>
<keyword evidence="2" id="KW-1185">Reference proteome</keyword>
<dbReference type="EMBL" id="BAAAQD010000026">
    <property type="protein sequence ID" value="GAA1557332.1"/>
    <property type="molecule type" value="Genomic_DNA"/>
</dbReference>
<evidence type="ECO:0000313" key="2">
    <source>
        <dbReference type="Proteomes" id="UP001501470"/>
    </source>
</evidence>
<dbReference type="Pfam" id="PF13671">
    <property type="entry name" value="AAA_33"/>
    <property type="match status" value="1"/>
</dbReference>